<dbReference type="Proteomes" id="UP000002039">
    <property type="component" value="Unassembled WGS sequence"/>
</dbReference>
<sequence length="232" mass="25882">MASYIYPQPEDRVGRAGGDWAFALRAVAHFPRFCFEIRATSREGKKNNGCEDNDTWQLEPCQIKSDQRKKRKNFLSTEVDNFRECREEAEMRRALMYRYLLLAVGGWRLAAGQAGKLAIWQFATISGHKIIQAETTSGPNNMTYHCRRLHGAWYLRDAGQLGPTRLGPEVVRVFVVVASETYAGCPFLFRSAPSRGSPVCACGESVGEAPPLLPGRASLSLFSIASKPHLQL</sequence>
<name>A0ABX2VV05_AJEDR</name>
<keyword evidence="2" id="KW-1185">Reference proteome</keyword>
<proteinExistence type="predicted"/>
<protein>
    <submittedName>
        <fullName evidence="1">Uncharacterized protein</fullName>
    </submittedName>
</protein>
<dbReference type="RefSeq" id="XP_045280727.1">
    <property type="nucleotide sequence ID" value="XM_045426025.1"/>
</dbReference>
<gene>
    <name evidence="1" type="ORF">BDCG_16833</name>
</gene>
<dbReference type="EMBL" id="EQ999976">
    <property type="protein sequence ID" value="OAT01000.1"/>
    <property type="molecule type" value="Genomic_DNA"/>
</dbReference>
<organism evidence="1 2">
    <name type="scientific">Ajellomyces dermatitidis (strain ER-3 / ATCC MYA-2586)</name>
    <name type="common">Blastomyces dermatitidis</name>
    <dbReference type="NCBI Taxonomy" id="559297"/>
    <lineage>
        <taxon>Eukaryota</taxon>
        <taxon>Fungi</taxon>
        <taxon>Dikarya</taxon>
        <taxon>Ascomycota</taxon>
        <taxon>Pezizomycotina</taxon>
        <taxon>Eurotiomycetes</taxon>
        <taxon>Eurotiomycetidae</taxon>
        <taxon>Onygenales</taxon>
        <taxon>Ajellomycetaceae</taxon>
        <taxon>Blastomyces</taxon>
    </lineage>
</organism>
<accession>A0ABX2VV05</accession>
<dbReference type="GeneID" id="69031725"/>
<evidence type="ECO:0000313" key="2">
    <source>
        <dbReference type="Proteomes" id="UP000002039"/>
    </source>
</evidence>
<evidence type="ECO:0000313" key="1">
    <source>
        <dbReference type="EMBL" id="OAT01000.1"/>
    </source>
</evidence>
<reference evidence="2" key="1">
    <citation type="journal article" date="2015" name="PLoS Genet.">
        <title>The dynamic genome and transcriptome of the human fungal pathogen Blastomyces and close relative Emmonsia.</title>
        <authorList>
            <person name="Munoz J.F."/>
            <person name="Gauthier G.M."/>
            <person name="Desjardins C.A."/>
            <person name="Gallo J.E."/>
            <person name="Holder J."/>
            <person name="Sullivan T.D."/>
            <person name="Marty A.J."/>
            <person name="Carmen J.C."/>
            <person name="Chen Z."/>
            <person name="Ding L."/>
            <person name="Gujja S."/>
            <person name="Magrini V."/>
            <person name="Misas E."/>
            <person name="Mitreva M."/>
            <person name="Priest M."/>
            <person name="Saif S."/>
            <person name="Whiston E.A."/>
            <person name="Young S."/>
            <person name="Zeng Q."/>
            <person name="Goldman W.E."/>
            <person name="Mardis E.R."/>
            <person name="Taylor J.W."/>
            <person name="McEwen J.G."/>
            <person name="Clay O.K."/>
            <person name="Klein B.S."/>
            <person name="Cuomo C.A."/>
        </authorList>
    </citation>
    <scope>NUCLEOTIDE SEQUENCE [LARGE SCALE GENOMIC DNA]</scope>
    <source>
        <strain evidence="2">ER-3 / ATCC MYA-2586</strain>
    </source>
</reference>